<dbReference type="Proteomes" id="UP001642464">
    <property type="component" value="Unassembled WGS sequence"/>
</dbReference>
<dbReference type="Pfam" id="PF24805">
    <property type="entry name" value="EIF3I"/>
    <property type="match status" value="1"/>
</dbReference>
<gene>
    <name evidence="9" type="ORF">SCF082_LOCUS5034</name>
</gene>
<dbReference type="PROSITE" id="PS50294">
    <property type="entry name" value="WD_REPEATS_REGION"/>
    <property type="match status" value="2"/>
</dbReference>
<evidence type="ECO:0000313" key="10">
    <source>
        <dbReference type="Proteomes" id="UP001642464"/>
    </source>
</evidence>
<evidence type="ECO:0000256" key="6">
    <source>
        <dbReference type="ARBA" id="ARBA00038394"/>
    </source>
</evidence>
<sequence length="323" mass="36117">MPTVWFSSNGERLGTYDGHKGTVWWLDPTKDSKILLTGGADMTLKIWNVETGEKLHDFPHTGPVRHVEWAEGDGMFVSVSDPFRGAAATVSVYEFSRNVDEQPQEPKYVWEVNGLEQGKKISRATWLPLNKAILTCDEFGVMRIHEVETGRVIREIHEHSKRINCLSWNKEKFFLITGSADNSAILWDAVDWKVLKVYETDRPVNAVAISPIKEHVFVAGGQEAMSVTTTSAKVGKFETKLFHMVFGEEFGNVRGHFGPVNTIAVHPEGTGYVCCEHGGLAVAVEARFTSGSEDGYVRVHDFDKEYFQLHSELDDLSALTNLA</sequence>
<dbReference type="InterPro" id="IPR019775">
    <property type="entry name" value="WD40_repeat_CS"/>
</dbReference>
<dbReference type="PRINTS" id="PR00320">
    <property type="entry name" value="GPROTEINBRPT"/>
</dbReference>
<feature type="repeat" description="WD" evidence="8">
    <location>
        <begin position="16"/>
        <end position="57"/>
    </location>
</feature>
<evidence type="ECO:0000256" key="3">
    <source>
        <dbReference type="ARBA" id="ARBA00022574"/>
    </source>
</evidence>
<keyword evidence="4" id="KW-0677">Repeat</keyword>
<dbReference type="InterPro" id="IPR015943">
    <property type="entry name" value="WD40/YVTN_repeat-like_dom_sf"/>
</dbReference>
<proteinExistence type="inferred from homology"/>
<comment type="similarity">
    <text evidence="6">Belongs to the WD repeat STRAP family.</text>
</comment>
<dbReference type="PROSITE" id="PS50082">
    <property type="entry name" value="WD_REPEATS_2"/>
    <property type="match status" value="2"/>
</dbReference>
<keyword evidence="3 8" id="KW-0853">WD repeat</keyword>
<name>A0ABP0I346_9DINO</name>
<dbReference type="SMART" id="SM00320">
    <property type="entry name" value="WD40"/>
    <property type="match status" value="5"/>
</dbReference>
<dbReference type="Gene3D" id="2.130.10.10">
    <property type="entry name" value="YVTN repeat-like/Quinoprotein amine dehydrogenase"/>
    <property type="match status" value="1"/>
</dbReference>
<evidence type="ECO:0000313" key="9">
    <source>
        <dbReference type="EMBL" id="CAK8997000.1"/>
    </source>
</evidence>
<protein>
    <recommendedName>
        <fullName evidence="7">Serine-threonine kinase receptor-associated protein</fullName>
    </recommendedName>
</protein>
<comment type="caution">
    <text evidence="9">The sequence shown here is derived from an EMBL/GenBank/DDBJ whole genome shotgun (WGS) entry which is preliminary data.</text>
</comment>
<evidence type="ECO:0000256" key="1">
    <source>
        <dbReference type="ARBA" id="ARBA00022490"/>
    </source>
</evidence>
<evidence type="ECO:0000256" key="2">
    <source>
        <dbReference type="ARBA" id="ARBA00022540"/>
    </source>
</evidence>
<dbReference type="PROSITE" id="PS00678">
    <property type="entry name" value="WD_REPEATS_1"/>
    <property type="match status" value="1"/>
</dbReference>
<keyword evidence="1" id="KW-0963">Cytoplasm</keyword>
<dbReference type="EMBL" id="CAXAMM010002661">
    <property type="protein sequence ID" value="CAK8997000.1"/>
    <property type="molecule type" value="Genomic_DNA"/>
</dbReference>
<dbReference type="InterPro" id="IPR036322">
    <property type="entry name" value="WD40_repeat_dom_sf"/>
</dbReference>
<reference evidence="9 10" key="1">
    <citation type="submission" date="2024-02" db="EMBL/GenBank/DDBJ databases">
        <authorList>
            <person name="Chen Y."/>
            <person name="Shah S."/>
            <person name="Dougan E. K."/>
            <person name="Thang M."/>
            <person name="Chan C."/>
        </authorList>
    </citation>
    <scope>NUCLEOTIDE SEQUENCE [LARGE SCALE GENOMIC DNA]</scope>
</reference>
<dbReference type="SUPFAM" id="SSF50978">
    <property type="entry name" value="WD40 repeat-like"/>
    <property type="match status" value="1"/>
</dbReference>
<keyword evidence="2 9" id="KW-0396">Initiation factor</keyword>
<keyword evidence="10" id="KW-1185">Reference proteome</keyword>
<feature type="repeat" description="WD" evidence="8">
    <location>
        <begin position="156"/>
        <end position="188"/>
    </location>
</feature>
<dbReference type="PANTHER" id="PTHR19877:SF1">
    <property type="entry name" value="EUKARYOTIC TRANSLATION INITIATION FACTOR 3 SUBUNIT I"/>
    <property type="match status" value="1"/>
</dbReference>
<evidence type="ECO:0000256" key="5">
    <source>
        <dbReference type="ARBA" id="ARBA00022917"/>
    </source>
</evidence>
<dbReference type="InterPro" id="IPR001680">
    <property type="entry name" value="WD40_rpt"/>
</dbReference>
<dbReference type="GO" id="GO:0003743">
    <property type="term" value="F:translation initiation factor activity"/>
    <property type="evidence" value="ECO:0007669"/>
    <property type="project" value="UniProtKB-KW"/>
</dbReference>
<dbReference type="PANTHER" id="PTHR19877">
    <property type="entry name" value="EUKARYOTIC TRANSLATION INITIATION FACTOR 3 SUBUNIT I"/>
    <property type="match status" value="1"/>
</dbReference>
<accession>A0ABP0I346</accession>
<evidence type="ECO:0000256" key="4">
    <source>
        <dbReference type="ARBA" id="ARBA00022737"/>
    </source>
</evidence>
<dbReference type="InterPro" id="IPR020472">
    <property type="entry name" value="WD40_PAC1"/>
</dbReference>
<dbReference type="InterPro" id="IPR027525">
    <property type="entry name" value="eIF3i"/>
</dbReference>
<keyword evidence="5" id="KW-0648">Protein biosynthesis</keyword>
<evidence type="ECO:0000256" key="8">
    <source>
        <dbReference type="PROSITE-ProRule" id="PRU00221"/>
    </source>
</evidence>
<evidence type="ECO:0000256" key="7">
    <source>
        <dbReference type="ARBA" id="ARBA00040390"/>
    </source>
</evidence>
<organism evidence="9 10">
    <name type="scientific">Durusdinium trenchii</name>
    <dbReference type="NCBI Taxonomy" id="1381693"/>
    <lineage>
        <taxon>Eukaryota</taxon>
        <taxon>Sar</taxon>
        <taxon>Alveolata</taxon>
        <taxon>Dinophyceae</taxon>
        <taxon>Suessiales</taxon>
        <taxon>Symbiodiniaceae</taxon>
        <taxon>Durusdinium</taxon>
    </lineage>
</organism>